<dbReference type="GO" id="GO:0005958">
    <property type="term" value="C:DNA-dependent protein kinase-DNA ligase 4 complex"/>
    <property type="evidence" value="ECO:0007669"/>
    <property type="project" value="TreeGrafter"/>
</dbReference>
<dbReference type="InterPro" id="IPR014751">
    <property type="entry name" value="XRCC4-like_C"/>
</dbReference>
<dbReference type="AlphaFoldDB" id="A0A7C8ZPT4"/>
<feature type="transmembrane region" description="Helical" evidence="2">
    <location>
        <begin position="12"/>
        <end position="30"/>
    </location>
</feature>
<dbReference type="SUPFAM" id="SSF58022">
    <property type="entry name" value="XRCC4, C-terminal oligomerization domain"/>
    <property type="match status" value="1"/>
</dbReference>
<dbReference type="GO" id="GO:0003677">
    <property type="term" value="F:DNA binding"/>
    <property type="evidence" value="ECO:0007669"/>
    <property type="project" value="InterPro"/>
</dbReference>
<reference evidence="3" key="2">
    <citation type="submission" date="2020-07" db="EMBL/GenBank/DDBJ databases">
        <authorList>
            <person name="Vera ALvarez R."/>
            <person name="Arias-Moreno D.M."/>
            <person name="Jimenez-Jacinto V."/>
            <person name="Jimenez-Bremont J.F."/>
            <person name="Swaminathan K."/>
            <person name="Moose S.P."/>
            <person name="Guerrero-Gonzalez M.L."/>
            <person name="Marino-Ramirez L."/>
            <person name="Landsman D."/>
            <person name="Rodriguez-Kessler M."/>
            <person name="Delgado-Sanchez P."/>
        </authorList>
    </citation>
    <scope>NUCLEOTIDE SEQUENCE</scope>
    <source>
        <tissue evidence="3">Cladode</tissue>
    </source>
</reference>
<sequence length="101" mass="10989">MSGYSCSLCFVSLYIYTFAALCFQFVNVLNSKKAKLRELRDQLKNQEAAGDPPQEEEVSTDGTEPYVSGSDDVNSDDKDASGTSKGASLGKARGRKRNTHS</sequence>
<keyword evidence="2" id="KW-1133">Transmembrane helix</keyword>
<organism evidence="3">
    <name type="scientific">Opuntia streptacantha</name>
    <name type="common">Prickly pear cactus</name>
    <name type="synonym">Opuntia cardona</name>
    <dbReference type="NCBI Taxonomy" id="393608"/>
    <lineage>
        <taxon>Eukaryota</taxon>
        <taxon>Viridiplantae</taxon>
        <taxon>Streptophyta</taxon>
        <taxon>Embryophyta</taxon>
        <taxon>Tracheophyta</taxon>
        <taxon>Spermatophyta</taxon>
        <taxon>Magnoliopsida</taxon>
        <taxon>eudicotyledons</taxon>
        <taxon>Gunneridae</taxon>
        <taxon>Pentapetalae</taxon>
        <taxon>Caryophyllales</taxon>
        <taxon>Cactineae</taxon>
        <taxon>Cactaceae</taxon>
        <taxon>Opuntioideae</taxon>
        <taxon>Opuntia</taxon>
    </lineage>
</organism>
<dbReference type="GO" id="GO:0032807">
    <property type="term" value="C:DNA ligase IV complex"/>
    <property type="evidence" value="ECO:0007669"/>
    <property type="project" value="TreeGrafter"/>
</dbReference>
<dbReference type="InterPro" id="IPR010585">
    <property type="entry name" value="DNA_repair_prot_XRCC4"/>
</dbReference>
<proteinExistence type="predicted"/>
<keyword evidence="2" id="KW-0472">Membrane</keyword>
<keyword evidence="2" id="KW-0812">Transmembrane</keyword>
<evidence type="ECO:0000256" key="2">
    <source>
        <dbReference type="SAM" id="Phobius"/>
    </source>
</evidence>
<feature type="compositionally biased region" description="Basic residues" evidence="1">
    <location>
        <begin position="92"/>
        <end position="101"/>
    </location>
</feature>
<feature type="region of interest" description="Disordered" evidence="1">
    <location>
        <begin position="43"/>
        <end position="101"/>
    </location>
</feature>
<reference evidence="3" key="1">
    <citation type="journal article" date="2013" name="J. Plant Res.">
        <title>Effect of fungi and light on seed germination of three Opuntia species from semiarid lands of central Mexico.</title>
        <authorList>
            <person name="Delgado-Sanchez P."/>
            <person name="Jimenez-Bremont J.F."/>
            <person name="Guerrero-Gonzalez Mde L."/>
            <person name="Flores J."/>
        </authorList>
    </citation>
    <scope>NUCLEOTIDE SEQUENCE</scope>
    <source>
        <tissue evidence="3">Cladode</tissue>
    </source>
</reference>
<dbReference type="GO" id="GO:0006303">
    <property type="term" value="P:double-strand break repair via nonhomologous end joining"/>
    <property type="evidence" value="ECO:0007669"/>
    <property type="project" value="TreeGrafter"/>
</dbReference>
<protein>
    <submittedName>
        <fullName evidence="3">Uncharacterized protein</fullName>
    </submittedName>
</protein>
<evidence type="ECO:0000256" key="1">
    <source>
        <dbReference type="SAM" id="MobiDB-lite"/>
    </source>
</evidence>
<accession>A0A7C8ZPT4</accession>
<dbReference type="GO" id="GO:0010165">
    <property type="term" value="P:response to X-ray"/>
    <property type="evidence" value="ECO:0007669"/>
    <property type="project" value="TreeGrafter"/>
</dbReference>
<evidence type="ECO:0000313" key="3">
    <source>
        <dbReference type="EMBL" id="MBA4647313.1"/>
    </source>
</evidence>
<dbReference type="PANTHER" id="PTHR28559">
    <property type="entry name" value="DNA REPAIR PROTEIN XRCC4"/>
    <property type="match status" value="1"/>
</dbReference>
<dbReference type="PANTHER" id="PTHR28559:SF1">
    <property type="entry name" value="DNA REPAIR PROTEIN XRCC4"/>
    <property type="match status" value="1"/>
</dbReference>
<dbReference type="GO" id="GO:0006310">
    <property type="term" value="P:DNA recombination"/>
    <property type="evidence" value="ECO:0007669"/>
    <property type="project" value="InterPro"/>
</dbReference>
<dbReference type="EMBL" id="GISG01150008">
    <property type="protein sequence ID" value="MBA4647313.1"/>
    <property type="molecule type" value="Transcribed_RNA"/>
</dbReference>
<dbReference type="Gene3D" id="1.20.5.370">
    <property type="match status" value="1"/>
</dbReference>
<name>A0A7C8ZPT4_OPUST</name>